<dbReference type="EMBL" id="VLNY01000030">
    <property type="protein sequence ID" value="KAA0016192.1"/>
    <property type="molecule type" value="Genomic_DNA"/>
</dbReference>
<dbReference type="AlphaFoldDB" id="A0A5A7S3F8"/>
<reference evidence="2 3" key="1">
    <citation type="submission" date="2019-07" db="EMBL/GenBank/DDBJ databases">
        <title>Rhodococcus cavernicolus sp. nov., isolated from a cave.</title>
        <authorList>
            <person name="Lee S.D."/>
        </authorList>
    </citation>
    <scope>NUCLEOTIDE SEQUENCE [LARGE SCALE GENOMIC DNA]</scope>
    <source>
        <strain evidence="2 3">C1-24</strain>
    </source>
</reference>
<keyword evidence="3" id="KW-1185">Reference proteome</keyword>
<accession>A0A5A7S3F8</accession>
<feature type="region of interest" description="Disordered" evidence="1">
    <location>
        <begin position="1"/>
        <end position="22"/>
    </location>
</feature>
<gene>
    <name evidence="2" type="ORF">FOY51_26690</name>
</gene>
<protein>
    <submittedName>
        <fullName evidence="2">Uncharacterized protein</fullName>
    </submittedName>
</protein>
<organism evidence="2 3">
    <name type="scientific">Antrihabitans cavernicola</name>
    <dbReference type="NCBI Taxonomy" id="2495913"/>
    <lineage>
        <taxon>Bacteria</taxon>
        <taxon>Bacillati</taxon>
        <taxon>Actinomycetota</taxon>
        <taxon>Actinomycetes</taxon>
        <taxon>Mycobacteriales</taxon>
        <taxon>Nocardiaceae</taxon>
        <taxon>Antrihabitans</taxon>
    </lineage>
</organism>
<sequence length="75" mass="8086">MHGHGGDDGAQTAADPQNFADPERIQGEVADLLDQLHVPSADAQTLEQDQIPHQARVLEQAHDVLVRALATVDKI</sequence>
<evidence type="ECO:0000256" key="1">
    <source>
        <dbReference type="SAM" id="MobiDB-lite"/>
    </source>
</evidence>
<evidence type="ECO:0000313" key="3">
    <source>
        <dbReference type="Proteomes" id="UP000322244"/>
    </source>
</evidence>
<comment type="caution">
    <text evidence="2">The sequence shown here is derived from an EMBL/GenBank/DDBJ whole genome shotgun (WGS) entry which is preliminary data.</text>
</comment>
<evidence type="ECO:0000313" key="2">
    <source>
        <dbReference type="EMBL" id="KAA0016192.1"/>
    </source>
</evidence>
<proteinExistence type="predicted"/>
<dbReference type="OrthoDB" id="4569207at2"/>
<name>A0A5A7S3F8_9NOCA</name>
<dbReference type="Proteomes" id="UP000322244">
    <property type="component" value="Unassembled WGS sequence"/>
</dbReference>